<organism evidence="1 2">
    <name type="scientific">Shewanella oncorhynchi</name>
    <dbReference type="NCBI Taxonomy" id="2726434"/>
    <lineage>
        <taxon>Bacteria</taxon>
        <taxon>Pseudomonadati</taxon>
        <taxon>Pseudomonadota</taxon>
        <taxon>Gammaproteobacteria</taxon>
        <taxon>Alteromonadales</taxon>
        <taxon>Shewanellaceae</taxon>
        <taxon>Shewanella</taxon>
    </lineage>
</organism>
<dbReference type="EMBL" id="JABAEB010000003">
    <property type="protein sequence ID" value="NLQ22321.1"/>
    <property type="molecule type" value="Genomic_DNA"/>
</dbReference>
<dbReference type="RefSeq" id="WP_168823776.1">
    <property type="nucleotide sequence ID" value="NZ_JABAEB010000003.1"/>
</dbReference>
<keyword evidence="2" id="KW-1185">Reference proteome</keyword>
<evidence type="ECO:0000313" key="1">
    <source>
        <dbReference type="EMBL" id="NLQ22321.1"/>
    </source>
</evidence>
<reference evidence="1 2" key="1">
    <citation type="submission" date="2020-04" db="EMBL/GenBank/DDBJ databases">
        <title>The first description of lens atrophy caused by putative novel Shewanella sp. that is a new emerging pathogen for cultured rainbow trout?</title>
        <authorList>
            <person name="Saticioglu I.B."/>
            <person name="Duman M."/>
            <person name="Altun S."/>
        </authorList>
    </citation>
    <scope>NUCLEOTIDE SEQUENCE [LARGE SCALE GENOMIC DNA]</scope>
    <source>
        <strain evidence="1 2">S-1</strain>
    </source>
</reference>
<sequence>MLTLSPPDFEEIEVVKGYQITCTSCTKTHFIPRKSLNVLADITEGLSQSGWQKAINDNEYFVCVCPKCVNELKENELEQGEA</sequence>
<accession>A0ABX1KL44</accession>
<comment type="caution">
    <text evidence="1">The sequence shown here is derived from an EMBL/GenBank/DDBJ whole genome shotgun (WGS) entry which is preliminary data.</text>
</comment>
<proteinExistence type="predicted"/>
<evidence type="ECO:0000313" key="2">
    <source>
        <dbReference type="Proteomes" id="UP000527352"/>
    </source>
</evidence>
<gene>
    <name evidence="1" type="ORF">HGO26_05435</name>
</gene>
<dbReference type="Proteomes" id="UP000527352">
    <property type="component" value="Unassembled WGS sequence"/>
</dbReference>
<protein>
    <submittedName>
        <fullName evidence="1">Uncharacterized protein</fullName>
    </submittedName>
</protein>
<name>A0ABX1KL44_9GAMM</name>